<feature type="region of interest" description="Disordered" evidence="1">
    <location>
        <begin position="108"/>
        <end position="129"/>
    </location>
</feature>
<accession>A0A8X6KWI8</accession>
<proteinExistence type="predicted"/>
<organism evidence="3 4">
    <name type="scientific">Trichonephila clavata</name>
    <name type="common">Joro spider</name>
    <name type="synonym">Nephila clavata</name>
    <dbReference type="NCBI Taxonomy" id="2740835"/>
    <lineage>
        <taxon>Eukaryota</taxon>
        <taxon>Metazoa</taxon>
        <taxon>Ecdysozoa</taxon>
        <taxon>Arthropoda</taxon>
        <taxon>Chelicerata</taxon>
        <taxon>Arachnida</taxon>
        <taxon>Araneae</taxon>
        <taxon>Araneomorphae</taxon>
        <taxon>Entelegynae</taxon>
        <taxon>Araneoidea</taxon>
        <taxon>Nephilidae</taxon>
        <taxon>Trichonephila</taxon>
    </lineage>
</organism>
<dbReference type="SMART" id="SM00596">
    <property type="entry name" value="PRE_C2HC"/>
    <property type="match status" value="1"/>
</dbReference>
<reference evidence="3" key="1">
    <citation type="submission" date="2020-07" db="EMBL/GenBank/DDBJ databases">
        <title>Multicomponent nature underlies the extraordinary mechanical properties of spider dragline silk.</title>
        <authorList>
            <person name="Kono N."/>
            <person name="Nakamura H."/>
            <person name="Mori M."/>
            <person name="Yoshida Y."/>
            <person name="Ohtoshi R."/>
            <person name="Malay A.D."/>
            <person name="Moran D.A.P."/>
            <person name="Tomita M."/>
            <person name="Numata K."/>
            <person name="Arakawa K."/>
        </authorList>
    </citation>
    <scope>NUCLEOTIDE SEQUENCE</scope>
</reference>
<dbReference type="Pfam" id="PF07530">
    <property type="entry name" value="PRE_C2HC"/>
    <property type="match status" value="1"/>
</dbReference>
<evidence type="ECO:0000259" key="2">
    <source>
        <dbReference type="SMART" id="SM00596"/>
    </source>
</evidence>
<name>A0A8X6KWI8_TRICU</name>
<sequence length="227" mass="26164">MKAVRIRCHQELIDIETYDKEVTDPAQLKALIDEKAQEELDYAIKMGELKVLFPCPVKSCQVHKNGINSFRTSFNNTLVQQQTKRPAESPILPAKLILDIKKRKKIQEKRRKSQTLKAQPNHGHAKSTRRGILCSSSPIRYSLKVVIKGLPSSTSTEEIKADLREQGVPVMKVIQLTQRKSKFPLPIFLVEIRKHVEGSTDIYDIRKCCYMSIELDTFRRRREHLDA</sequence>
<dbReference type="InterPro" id="IPR006579">
    <property type="entry name" value="Pre_C2HC_dom"/>
</dbReference>
<dbReference type="Proteomes" id="UP000887116">
    <property type="component" value="Unassembled WGS sequence"/>
</dbReference>
<dbReference type="EMBL" id="BMAO01033080">
    <property type="protein sequence ID" value="GFQ86886.1"/>
    <property type="molecule type" value="Genomic_DNA"/>
</dbReference>
<evidence type="ECO:0000256" key="1">
    <source>
        <dbReference type="SAM" id="MobiDB-lite"/>
    </source>
</evidence>
<evidence type="ECO:0000313" key="3">
    <source>
        <dbReference type="EMBL" id="GFQ86886.1"/>
    </source>
</evidence>
<evidence type="ECO:0000313" key="4">
    <source>
        <dbReference type="Proteomes" id="UP000887116"/>
    </source>
</evidence>
<comment type="caution">
    <text evidence="3">The sequence shown here is derived from an EMBL/GenBank/DDBJ whole genome shotgun (WGS) entry which is preliminary data.</text>
</comment>
<dbReference type="OrthoDB" id="8123891at2759"/>
<keyword evidence="4" id="KW-1185">Reference proteome</keyword>
<dbReference type="AlphaFoldDB" id="A0A8X6KWI8"/>
<protein>
    <recommendedName>
        <fullName evidence="2">Pre-C2HC domain-containing protein</fullName>
    </recommendedName>
</protein>
<feature type="domain" description="Pre-C2HC" evidence="2">
    <location>
        <begin position="156"/>
        <end position="225"/>
    </location>
</feature>
<gene>
    <name evidence="3" type="ORF">TNCT_392831</name>
</gene>